<keyword evidence="2" id="KW-0812">Transmembrane</keyword>
<dbReference type="InterPro" id="IPR013766">
    <property type="entry name" value="Thioredoxin_domain"/>
</dbReference>
<dbReference type="GO" id="GO:0016209">
    <property type="term" value="F:antioxidant activity"/>
    <property type="evidence" value="ECO:0007669"/>
    <property type="project" value="InterPro"/>
</dbReference>
<feature type="transmembrane region" description="Helical" evidence="2">
    <location>
        <begin position="6"/>
        <end position="27"/>
    </location>
</feature>
<gene>
    <name evidence="4" type="ORF">DS745_20845</name>
</gene>
<keyword evidence="5" id="KW-1185">Reference proteome</keyword>
<dbReference type="InterPro" id="IPR000866">
    <property type="entry name" value="AhpC/TSA"/>
</dbReference>
<organism evidence="4 5">
    <name type="scientific">Anaerobacillus alkaliphilus</name>
    <dbReference type="NCBI Taxonomy" id="1548597"/>
    <lineage>
        <taxon>Bacteria</taxon>
        <taxon>Bacillati</taxon>
        <taxon>Bacillota</taxon>
        <taxon>Bacilli</taxon>
        <taxon>Bacillales</taxon>
        <taxon>Bacillaceae</taxon>
        <taxon>Anaerobacillus</taxon>
    </lineage>
</organism>
<accession>A0A4Q0VLW7</accession>
<dbReference type="Proteomes" id="UP000290649">
    <property type="component" value="Unassembled WGS sequence"/>
</dbReference>
<name>A0A4Q0VLW7_9BACI</name>
<dbReference type="GO" id="GO:0016491">
    <property type="term" value="F:oxidoreductase activity"/>
    <property type="evidence" value="ECO:0007669"/>
    <property type="project" value="InterPro"/>
</dbReference>
<sequence length="188" mass="21644">METFLMYFVIILLFTQSFSLFLILLMYRRSRKIAPLPLSQISLGQPLPPLHAFSFTRNKKVTIKRLIKKPTLITFITPNSKPCKNLLDDLQKFNQHYGSEINLITVVFGGEPEGRSLLRKQRVPGELIWDQDKKLFTSFGVKETPFAFAVDENGVVKDKGFCSSINQIEVLTSSFIHYEELQEIIETK</sequence>
<evidence type="ECO:0000313" key="5">
    <source>
        <dbReference type="Proteomes" id="UP000290649"/>
    </source>
</evidence>
<dbReference type="OrthoDB" id="462848at2"/>
<proteinExistence type="predicted"/>
<dbReference type="AlphaFoldDB" id="A0A4Q0VLW7"/>
<dbReference type="PROSITE" id="PS51352">
    <property type="entry name" value="THIOREDOXIN_2"/>
    <property type="match status" value="1"/>
</dbReference>
<comment type="caution">
    <text evidence="4">The sequence shown here is derived from an EMBL/GenBank/DDBJ whole genome shotgun (WGS) entry which is preliminary data.</text>
</comment>
<feature type="domain" description="Thioredoxin" evidence="3">
    <location>
        <begin position="41"/>
        <end position="188"/>
    </location>
</feature>
<evidence type="ECO:0000259" key="3">
    <source>
        <dbReference type="PROSITE" id="PS51352"/>
    </source>
</evidence>
<dbReference type="InterPro" id="IPR036249">
    <property type="entry name" value="Thioredoxin-like_sf"/>
</dbReference>
<keyword evidence="1" id="KW-1015">Disulfide bond</keyword>
<evidence type="ECO:0000256" key="2">
    <source>
        <dbReference type="SAM" id="Phobius"/>
    </source>
</evidence>
<keyword evidence="2" id="KW-1133">Transmembrane helix</keyword>
<protein>
    <recommendedName>
        <fullName evidence="3">Thioredoxin domain-containing protein</fullName>
    </recommendedName>
</protein>
<dbReference type="Gene3D" id="3.40.30.10">
    <property type="entry name" value="Glutaredoxin"/>
    <property type="match status" value="1"/>
</dbReference>
<evidence type="ECO:0000313" key="4">
    <source>
        <dbReference type="EMBL" id="RXI96193.1"/>
    </source>
</evidence>
<keyword evidence="2" id="KW-0472">Membrane</keyword>
<evidence type="ECO:0000256" key="1">
    <source>
        <dbReference type="ARBA" id="ARBA00023157"/>
    </source>
</evidence>
<dbReference type="RefSeq" id="WP_129080174.1">
    <property type="nucleotide sequence ID" value="NZ_QOUX01000047.1"/>
</dbReference>
<dbReference type="SUPFAM" id="SSF52833">
    <property type="entry name" value="Thioredoxin-like"/>
    <property type="match status" value="1"/>
</dbReference>
<dbReference type="Pfam" id="PF00578">
    <property type="entry name" value="AhpC-TSA"/>
    <property type="match status" value="1"/>
</dbReference>
<reference evidence="4 5" key="1">
    <citation type="journal article" date="2019" name="Int. J. Syst. Evol. Microbiol.">
        <title>Anaerobacillus alkaliphilus sp. nov., a novel alkaliphilic and moderately halophilic bacterium.</title>
        <authorList>
            <person name="Borsodi A.K."/>
            <person name="Aszalos J.M."/>
            <person name="Bihari P."/>
            <person name="Nagy I."/>
            <person name="Schumann P."/>
            <person name="Sproer C."/>
            <person name="Kovacs A.L."/>
            <person name="Boka K."/>
            <person name="Dobosy P."/>
            <person name="Ovari M."/>
            <person name="Szili-Kovacs T."/>
            <person name="Toth E."/>
        </authorList>
    </citation>
    <scope>NUCLEOTIDE SEQUENCE [LARGE SCALE GENOMIC DNA]</scope>
    <source>
        <strain evidence="4 5">B16-10</strain>
    </source>
</reference>
<dbReference type="EMBL" id="QOUX01000047">
    <property type="protein sequence ID" value="RXI96193.1"/>
    <property type="molecule type" value="Genomic_DNA"/>
</dbReference>